<dbReference type="OrthoDB" id="9791908at2"/>
<proteinExistence type="inferred from homology"/>
<dbReference type="PIRSF" id="PIRSF001338">
    <property type="entry name" value="AIR_carboxylase"/>
    <property type="match status" value="1"/>
</dbReference>
<evidence type="ECO:0000256" key="3">
    <source>
        <dbReference type="HAMAP-Rule" id="MF_01929"/>
    </source>
</evidence>
<reference evidence="7 8" key="1">
    <citation type="journal article" date="2012" name="Appl. Environ. Microbiol.">
        <title>Draft genome sequence of a psychrotolerant sulfur-oxidizing bacterium, Sulfuricella denitrificans skB26, and proteomic insights into cold adaptation.</title>
        <authorList>
            <person name="Watanabe T."/>
            <person name="Kojima H."/>
            <person name="Fukui M."/>
        </authorList>
    </citation>
    <scope>NUCLEOTIDE SEQUENCE [LARGE SCALE GENOMIC DNA]</scope>
    <source>
        <strain evidence="8">skB26</strain>
    </source>
</reference>
<gene>
    <name evidence="3" type="primary">purE</name>
    <name evidence="7" type="ORF">SCD_n02040</name>
</gene>
<comment type="function">
    <text evidence="3 4">Catalyzes the conversion of N5-carboxyaminoimidazole ribonucleotide (N5-CAIR) to 4-carboxy-5-aminoimidazole ribonucleotide (CAIR).</text>
</comment>
<evidence type="ECO:0000256" key="1">
    <source>
        <dbReference type="ARBA" id="ARBA00022755"/>
    </source>
</evidence>
<dbReference type="GO" id="GO:0006189">
    <property type="term" value="P:'de novo' IMP biosynthetic process"/>
    <property type="evidence" value="ECO:0007669"/>
    <property type="project" value="UniProtKB-UniRule"/>
</dbReference>
<evidence type="ECO:0000256" key="5">
    <source>
        <dbReference type="PIRSR" id="PIRSR001338-1"/>
    </source>
</evidence>
<dbReference type="Proteomes" id="UP000015559">
    <property type="component" value="Chromosome"/>
</dbReference>
<comment type="pathway">
    <text evidence="3 4">Purine metabolism; IMP biosynthesis via de novo pathway; 5-amino-1-(5-phospho-D-ribosyl)imidazole-4-carboxylate from 5-amino-1-(5-phospho-D-ribosyl)imidazole (N5-CAIR route): step 2/2.</text>
</comment>
<dbReference type="GO" id="GO:0016829">
    <property type="term" value="F:lyase activity"/>
    <property type="evidence" value="ECO:0007669"/>
    <property type="project" value="UniProtKB-KW"/>
</dbReference>
<dbReference type="RefSeq" id="WP_009205046.1">
    <property type="nucleotide sequence ID" value="NC_022357.1"/>
</dbReference>
<keyword evidence="2 3" id="KW-0413">Isomerase</keyword>
<dbReference type="EC" id="5.4.99.18" evidence="3 4"/>
<dbReference type="HAMAP" id="MF_01929">
    <property type="entry name" value="PurE_classI"/>
    <property type="match status" value="1"/>
</dbReference>
<dbReference type="eggNOG" id="COG0041">
    <property type="taxonomic scope" value="Bacteria"/>
</dbReference>
<keyword evidence="8" id="KW-1185">Reference proteome</keyword>
<dbReference type="AlphaFoldDB" id="S6AI35"/>
<dbReference type="Pfam" id="PF00731">
    <property type="entry name" value="AIRC"/>
    <property type="match status" value="1"/>
</dbReference>
<keyword evidence="1 3" id="KW-0658">Purine biosynthesis</keyword>
<protein>
    <recommendedName>
        <fullName evidence="3 4">N5-carboxyaminoimidazole ribonucleotide mutase</fullName>
        <shortName evidence="3 4">N5-CAIR mutase</shortName>
        <ecNumber evidence="3 4">5.4.99.18</ecNumber>
    </recommendedName>
    <alternativeName>
        <fullName evidence="3">5-(carboxyamino)imidazole ribonucleotide mutase</fullName>
    </alternativeName>
</protein>
<name>S6AI35_SULDS</name>
<evidence type="ECO:0000313" key="8">
    <source>
        <dbReference type="Proteomes" id="UP000015559"/>
    </source>
</evidence>
<dbReference type="Gene3D" id="3.40.50.1970">
    <property type="match status" value="1"/>
</dbReference>
<keyword evidence="7" id="KW-0456">Lyase</keyword>
<evidence type="ECO:0000259" key="6">
    <source>
        <dbReference type="SMART" id="SM01001"/>
    </source>
</evidence>
<dbReference type="PANTHER" id="PTHR23046">
    <property type="entry name" value="PHOSPHORIBOSYLAMINOIMIDAZOLE CARBOXYLASE CATALYTIC SUBUNIT"/>
    <property type="match status" value="1"/>
</dbReference>
<feature type="domain" description="PurE" evidence="6">
    <location>
        <begin position="5"/>
        <end position="156"/>
    </location>
</feature>
<evidence type="ECO:0000256" key="4">
    <source>
        <dbReference type="PIRNR" id="PIRNR001338"/>
    </source>
</evidence>
<dbReference type="NCBIfam" id="TIGR01162">
    <property type="entry name" value="purE"/>
    <property type="match status" value="1"/>
</dbReference>
<accession>S6AI35</accession>
<dbReference type="EMBL" id="AP013066">
    <property type="protein sequence ID" value="BAN35851.1"/>
    <property type="molecule type" value="Genomic_DNA"/>
</dbReference>
<dbReference type="InterPro" id="IPR024694">
    <property type="entry name" value="PurE_prokaryotes"/>
</dbReference>
<sequence>MSEQVKVGVVMGSTSDWEVMRHACDVLRNLGVTYEARVVSAHRTPDLLFKYAEEAAGRGLTCIIAGAGGAAHLPGMLAAKTAVPVLGVPVPSRYLKGIDSLLSIVQMPKGIPVATFAVGESGAANAALFAVAMLASHDLAIAGRLADFRRMQSEAAMASTLPDQP</sequence>
<organism evidence="7 8">
    <name type="scientific">Sulfuricella denitrificans (strain DSM 22764 / NBRC 105220 / skB26)</name>
    <dbReference type="NCBI Taxonomy" id="1163617"/>
    <lineage>
        <taxon>Bacteria</taxon>
        <taxon>Pseudomonadati</taxon>
        <taxon>Pseudomonadota</taxon>
        <taxon>Betaproteobacteria</taxon>
        <taxon>Nitrosomonadales</taxon>
        <taxon>Sulfuricellaceae</taxon>
        <taxon>Sulfuricella</taxon>
    </lineage>
</organism>
<feature type="binding site" evidence="3 5">
    <location>
        <position position="16"/>
    </location>
    <ligand>
        <name>substrate</name>
    </ligand>
</feature>
<evidence type="ECO:0000256" key="2">
    <source>
        <dbReference type="ARBA" id="ARBA00023235"/>
    </source>
</evidence>
<comment type="similarity">
    <text evidence="3">Belongs to the AIR carboxylase family. Class I subfamily.</text>
</comment>
<dbReference type="SUPFAM" id="SSF52255">
    <property type="entry name" value="N5-CAIR mutase (phosphoribosylaminoimidazole carboxylase, PurE)"/>
    <property type="match status" value="1"/>
</dbReference>
<dbReference type="SMART" id="SM01001">
    <property type="entry name" value="AIRC"/>
    <property type="match status" value="1"/>
</dbReference>
<dbReference type="InterPro" id="IPR033747">
    <property type="entry name" value="PurE_ClassI"/>
</dbReference>
<feature type="binding site" evidence="3 5">
    <location>
        <position position="13"/>
    </location>
    <ligand>
        <name>substrate</name>
    </ligand>
</feature>
<dbReference type="PANTHER" id="PTHR23046:SF2">
    <property type="entry name" value="PHOSPHORIBOSYLAMINOIMIDAZOLE CARBOXYLASE"/>
    <property type="match status" value="1"/>
</dbReference>
<dbReference type="KEGG" id="sdr:SCD_n02040"/>
<dbReference type="GO" id="GO:0034023">
    <property type="term" value="F:5-(carboxyamino)imidazole ribonucleotide mutase activity"/>
    <property type="evidence" value="ECO:0007669"/>
    <property type="project" value="UniProtKB-UniRule"/>
</dbReference>
<comment type="catalytic activity">
    <reaction evidence="3 4">
        <text>5-carboxyamino-1-(5-phospho-D-ribosyl)imidazole + H(+) = 5-amino-1-(5-phospho-D-ribosyl)imidazole-4-carboxylate</text>
        <dbReference type="Rhea" id="RHEA:13193"/>
        <dbReference type="ChEBI" id="CHEBI:15378"/>
        <dbReference type="ChEBI" id="CHEBI:58730"/>
        <dbReference type="ChEBI" id="CHEBI:77657"/>
        <dbReference type="EC" id="5.4.99.18"/>
    </reaction>
</comment>
<dbReference type="HOGENOM" id="CLU_094982_2_2_4"/>
<feature type="binding site" evidence="3 5">
    <location>
        <position position="43"/>
    </location>
    <ligand>
        <name>substrate</name>
    </ligand>
</feature>
<dbReference type="UniPathway" id="UPA00074">
    <property type="reaction ID" value="UER00943"/>
</dbReference>
<dbReference type="InterPro" id="IPR000031">
    <property type="entry name" value="PurE_dom"/>
</dbReference>
<dbReference type="STRING" id="1163617.SCD_n02040"/>
<evidence type="ECO:0000313" key="7">
    <source>
        <dbReference type="EMBL" id="BAN35851.1"/>
    </source>
</evidence>